<keyword evidence="2" id="KW-0812">Transmembrane</keyword>
<keyword evidence="2" id="KW-0472">Membrane</keyword>
<protein>
    <recommendedName>
        <fullName evidence="5">Sodium/calcium exchanger membrane region domain-containing protein</fullName>
    </recommendedName>
</protein>
<dbReference type="GO" id="GO:0000329">
    <property type="term" value="C:fungal-type vacuole membrane"/>
    <property type="evidence" value="ECO:0007669"/>
    <property type="project" value="TreeGrafter"/>
</dbReference>
<feature type="non-terminal residue" evidence="3">
    <location>
        <position position="1"/>
    </location>
</feature>
<evidence type="ECO:0000256" key="1">
    <source>
        <dbReference type="ARBA" id="ARBA00023065"/>
    </source>
</evidence>
<name>A0A0C9VPW6_SPHS4</name>
<dbReference type="Proteomes" id="UP000054279">
    <property type="component" value="Unassembled WGS sequence"/>
</dbReference>
<keyword evidence="1" id="KW-0813">Transport</keyword>
<keyword evidence="2" id="KW-1133">Transmembrane helix</keyword>
<evidence type="ECO:0008006" key="5">
    <source>
        <dbReference type="Google" id="ProtNLM"/>
    </source>
</evidence>
<dbReference type="HOGENOM" id="CLU_2090632_0_0_1"/>
<feature type="non-terminal residue" evidence="3">
    <location>
        <position position="117"/>
    </location>
</feature>
<sequence>MPTENTPLLQNGNSSRSFGRRVASFIKGDGQPSFLESFKYFFFHSWINLLLLFIPVSGVSHYMNWDAGLRFILSFLAIIPLAKLIGEATDQMSAELGQTLSGLLNASFGNAVEIIVG</sequence>
<keyword evidence="4" id="KW-1185">Reference proteome</keyword>
<gene>
    <name evidence="3" type="ORF">M422DRAFT_168682</name>
</gene>
<dbReference type="PANTHER" id="PTHR31503">
    <property type="entry name" value="VACUOLAR CALCIUM ION TRANSPORTER"/>
    <property type="match status" value="1"/>
</dbReference>
<evidence type="ECO:0000256" key="2">
    <source>
        <dbReference type="SAM" id="Phobius"/>
    </source>
</evidence>
<dbReference type="InterPro" id="IPR004713">
    <property type="entry name" value="CaH_exchang"/>
</dbReference>
<evidence type="ECO:0000313" key="3">
    <source>
        <dbReference type="EMBL" id="KIJ44272.1"/>
    </source>
</evidence>
<dbReference type="PANTHER" id="PTHR31503:SF22">
    <property type="entry name" value="VACUOLAR CALCIUM ION TRANSPORTER"/>
    <property type="match status" value="1"/>
</dbReference>
<feature type="transmembrane region" description="Helical" evidence="2">
    <location>
        <begin position="41"/>
        <end position="62"/>
    </location>
</feature>
<reference evidence="3 4" key="1">
    <citation type="submission" date="2014-06" db="EMBL/GenBank/DDBJ databases">
        <title>Evolutionary Origins and Diversification of the Mycorrhizal Mutualists.</title>
        <authorList>
            <consortium name="DOE Joint Genome Institute"/>
            <consortium name="Mycorrhizal Genomics Consortium"/>
            <person name="Kohler A."/>
            <person name="Kuo A."/>
            <person name="Nagy L.G."/>
            <person name="Floudas D."/>
            <person name="Copeland A."/>
            <person name="Barry K.W."/>
            <person name="Cichocki N."/>
            <person name="Veneault-Fourrey C."/>
            <person name="LaButti K."/>
            <person name="Lindquist E.A."/>
            <person name="Lipzen A."/>
            <person name="Lundell T."/>
            <person name="Morin E."/>
            <person name="Murat C."/>
            <person name="Riley R."/>
            <person name="Ohm R."/>
            <person name="Sun H."/>
            <person name="Tunlid A."/>
            <person name="Henrissat B."/>
            <person name="Grigoriev I.V."/>
            <person name="Hibbett D.S."/>
            <person name="Martin F."/>
        </authorList>
    </citation>
    <scope>NUCLEOTIDE SEQUENCE [LARGE SCALE GENOMIC DNA]</scope>
    <source>
        <strain evidence="3 4">SS14</strain>
    </source>
</reference>
<organism evidence="3 4">
    <name type="scientific">Sphaerobolus stellatus (strain SS14)</name>
    <dbReference type="NCBI Taxonomy" id="990650"/>
    <lineage>
        <taxon>Eukaryota</taxon>
        <taxon>Fungi</taxon>
        <taxon>Dikarya</taxon>
        <taxon>Basidiomycota</taxon>
        <taxon>Agaricomycotina</taxon>
        <taxon>Agaricomycetes</taxon>
        <taxon>Phallomycetidae</taxon>
        <taxon>Geastrales</taxon>
        <taxon>Sphaerobolaceae</taxon>
        <taxon>Sphaerobolus</taxon>
    </lineage>
</organism>
<dbReference type="GO" id="GO:0006874">
    <property type="term" value="P:intracellular calcium ion homeostasis"/>
    <property type="evidence" value="ECO:0007669"/>
    <property type="project" value="TreeGrafter"/>
</dbReference>
<dbReference type="OrthoDB" id="354304at2759"/>
<evidence type="ECO:0000313" key="4">
    <source>
        <dbReference type="Proteomes" id="UP000054279"/>
    </source>
</evidence>
<accession>A0A0C9VPW6</accession>
<dbReference type="GO" id="GO:0015369">
    <property type="term" value="F:calcium:proton antiporter activity"/>
    <property type="evidence" value="ECO:0007669"/>
    <property type="project" value="TreeGrafter"/>
</dbReference>
<dbReference type="AlphaFoldDB" id="A0A0C9VPW6"/>
<keyword evidence="1" id="KW-0406">Ion transport</keyword>
<dbReference type="EMBL" id="KN837118">
    <property type="protein sequence ID" value="KIJ44272.1"/>
    <property type="molecule type" value="Genomic_DNA"/>
</dbReference>
<proteinExistence type="predicted"/>